<keyword evidence="1" id="KW-1133">Transmembrane helix</keyword>
<name>A0ABS3FNR7_9CYAN</name>
<proteinExistence type="predicted"/>
<protein>
    <submittedName>
        <fullName evidence="2">DUF2721 domain-containing protein</fullName>
    </submittedName>
</protein>
<evidence type="ECO:0000313" key="3">
    <source>
        <dbReference type="Proteomes" id="UP000664844"/>
    </source>
</evidence>
<feature type="transmembrane region" description="Helical" evidence="1">
    <location>
        <begin position="89"/>
        <end position="112"/>
    </location>
</feature>
<dbReference type="RefSeq" id="WP_207087306.1">
    <property type="nucleotide sequence ID" value="NZ_JAFLQW010000182.1"/>
</dbReference>
<comment type="caution">
    <text evidence="2">The sequence shown here is derived from an EMBL/GenBank/DDBJ whole genome shotgun (WGS) entry which is preliminary data.</text>
</comment>
<feature type="transmembrane region" description="Helical" evidence="1">
    <location>
        <begin position="12"/>
        <end position="31"/>
    </location>
</feature>
<evidence type="ECO:0000313" key="2">
    <source>
        <dbReference type="EMBL" id="MBO0348768.1"/>
    </source>
</evidence>
<organism evidence="2 3">
    <name type="scientific">Phormidium pseudopriestleyi FRX01</name>
    <dbReference type="NCBI Taxonomy" id="1759528"/>
    <lineage>
        <taxon>Bacteria</taxon>
        <taxon>Bacillati</taxon>
        <taxon>Cyanobacteriota</taxon>
        <taxon>Cyanophyceae</taxon>
        <taxon>Oscillatoriophycideae</taxon>
        <taxon>Oscillatoriales</taxon>
        <taxon>Oscillatoriaceae</taxon>
        <taxon>Phormidium</taxon>
    </lineage>
</organism>
<sequence>MPSIATESIQALVAPAVMISSSSLFFLGLNARHSSLLSRIRLLTDERRKLTRQISHNQEVEREEELRLMSVRSQLKFLLRRAKYVRNSVFCNIIAATLFILSSLAIGLDYLLENPVSQDVPLSLFVLGMLMFLGGVTFTGVDELISYSVILMEMKDEQDPK</sequence>
<dbReference type="Pfam" id="PF11026">
    <property type="entry name" value="DUF2721"/>
    <property type="match status" value="1"/>
</dbReference>
<keyword evidence="3" id="KW-1185">Reference proteome</keyword>
<accession>A0ABS3FNR7</accession>
<reference evidence="2 3" key="1">
    <citation type="submission" date="2021-03" db="EMBL/GenBank/DDBJ databases">
        <title>Metabolic Capacity of the Antarctic Cyanobacterium Phormidium pseudopriestleyi that Sustains Oxygenic Photosynthesis in the Presence of Hydrogen Sulfide.</title>
        <authorList>
            <person name="Lumian J.E."/>
            <person name="Jungblut A.D."/>
            <person name="Dillon M.L."/>
            <person name="Hawes I."/>
            <person name="Doran P.T."/>
            <person name="Mackey T.J."/>
            <person name="Dick G.J."/>
            <person name="Grettenberger C.L."/>
            <person name="Sumner D.Y."/>
        </authorList>
    </citation>
    <scope>NUCLEOTIDE SEQUENCE [LARGE SCALE GENOMIC DNA]</scope>
    <source>
        <strain evidence="2 3">FRX01</strain>
    </source>
</reference>
<keyword evidence="1" id="KW-0812">Transmembrane</keyword>
<keyword evidence="1" id="KW-0472">Membrane</keyword>
<gene>
    <name evidence="2" type="ORF">J0895_06565</name>
</gene>
<dbReference type="EMBL" id="JAFLQW010000182">
    <property type="protein sequence ID" value="MBO0348768.1"/>
    <property type="molecule type" value="Genomic_DNA"/>
</dbReference>
<feature type="transmembrane region" description="Helical" evidence="1">
    <location>
        <begin position="124"/>
        <end position="145"/>
    </location>
</feature>
<evidence type="ECO:0000256" key="1">
    <source>
        <dbReference type="SAM" id="Phobius"/>
    </source>
</evidence>
<dbReference type="Proteomes" id="UP000664844">
    <property type="component" value="Unassembled WGS sequence"/>
</dbReference>
<dbReference type="InterPro" id="IPR021279">
    <property type="entry name" value="DUF2721"/>
</dbReference>